<dbReference type="EMBL" id="PDKN01000006">
    <property type="protein sequence ID" value="RXJ56182.1"/>
    <property type="molecule type" value="Genomic_DNA"/>
</dbReference>
<evidence type="ECO:0000313" key="8">
    <source>
        <dbReference type="EMBL" id="RXJ56182.1"/>
    </source>
</evidence>
<dbReference type="RefSeq" id="WP_128996524.1">
    <property type="nucleotide sequence ID" value="NZ_PDKN01000006.1"/>
</dbReference>
<feature type="domain" description="Mur ligase central" evidence="7">
    <location>
        <begin position="76"/>
        <end position="182"/>
    </location>
</feature>
<dbReference type="InterPro" id="IPR013221">
    <property type="entry name" value="Mur_ligase_cen"/>
</dbReference>
<keyword evidence="3" id="KW-0963">Cytoplasm</keyword>
<keyword evidence="9" id="KW-1185">Reference proteome</keyword>
<comment type="pathway">
    <text evidence="2">Cell wall biogenesis; peptidoglycan biosynthesis.</text>
</comment>
<gene>
    <name evidence="8" type="ORF">CRV04_09020</name>
</gene>
<name>A0A4V1LNT5_9BACT</name>
<evidence type="ECO:0000256" key="4">
    <source>
        <dbReference type="ARBA" id="ARBA00022598"/>
    </source>
</evidence>
<dbReference type="GO" id="GO:0051301">
    <property type="term" value="P:cell division"/>
    <property type="evidence" value="ECO:0007669"/>
    <property type="project" value="InterPro"/>
</dbReference>
<evidence type="ECO:0000256" key="5">
    <source>
        <dbReference type="ARBA" id="ARBA00022741"/>
    </source>
</evidence>
<comment type="subcellular location">
    <subcellularLocation>
        <location evidence="1">Cytoplasm</location>
    </subcellularLocation>
</comment>
<dbReference type="GO" id="GO:0005737">
    <property type="term" value="C:cytoplasm"/>
    <property type="evidence" value="ECO:0007669"/>
    <property type="project" value="UniProtKB-SubCell"/>
</dbReference>
<comment type="caution">
    <text evidence="8">The sequence shown here is derived from an EMBL/GenBank/DDBJ whole genome shotgun (WGS) entry which is preliminary data.</text>
</comment>
<evidence type="ECO:0000256" key="6">
    <source>
        <dbReference type="ARBA" id="ARBA00022840"/>
    </source>
</evidence>
<dbReference type="SUPFAM" id="SSF53623">
    <property type="entry name" value="MurD-like peptide ligases, catalytic domain"/>
    <property type="match status" value="1"/>
</dbReference>
<dbReference type="UniPathway" id="UPA00219"/>
<dbReference type="InterPro" id="IPR005762">
    <property type="entry name" value="MurD"/>
</dbReference>
<dbReference type="AlphaFoldDB" id="A0A4V1LNT5"/>
<organism evidence="8 9">
    <name type="scientific">Candidatus Marinarcus aquaticus</name>
    <dbReference type="NCBI Taxonomy" id="2044504"/>
    <lineage>
        <taxon>Bacteria</taxon>
        <taxon>Pseudomonadati</taxon>
        <taxon>Campylobacterota</taxon>
        <taxon>Epsilonproteobacteria</taxon>
        <taxon>Campylobacterales</taxon>
        <taxon>Arcobacteraceae</taxon>
        <taxon>Candidatus Marinarcus</taxon>
    </lineage>
</organism>
<sequence length="384" mass="43122">MIRVLGKGNTAQAIQETFDDVVLYDESDFNSYDTTCEDITVVSPGIPPFNTMVQQAKNIQSDYDLFAGTMPFSIWISGTNGKTTTTQMMQHLLECKGSVCGGNIGTAVSKLDRDSKIWILETSSFTLHYTQKARPNIYVLLPISDDHVSWHGSFEEYENAKLKAMDHMKEGEAAIIPLKYKDYPTAAYKITYESTEDLAQIFDIDVSKIKFNEPFLLDAMMALGVSKILFDEVDYEKINAFKIDAHKVEVFKDRQNRVWIDDSKATNLDATIAALKPYEQQSVHLILGGDDKGANLTPLFEYLKGKSITVYAIGSNTEKLTQLSTQFNIKLHACHVMKKAVELMNKNHDYKSVAMLSPAAASLDQYSSYKQRGDEFKTLVNTLS</sequence>
<accession>A0A4V1LNT5</accession>
<dbReference type="Proteomes" id="UP000290657">
    <property type="component" value="Unassembled WGS sequence"/>
</dbReference>
<dbReference type="GO" id="GO:0008764">
    <property type="term" value="F:UDP-N-acetylmuramoylalanine-D-glutamate ligase activity"/>
    <property type="evidence" value="ECO:0007669"/>
    <property type="project" value="InterPro"/>
</dbReference>
<dbReference type="Pfam" id="PF08245">
    <property type="entry name" value="Mur_ligase_M"/>
    <property type="match status" value="1"/>
</dbReference>
<dbReference type="InterPro" id="IPR036565">
    <property type="entry name" value="Mur-like_cat_sf"/>
</dbReference>
<dbReference type="PANTHER" id="PTHR43692">
    <property type="entry name" value="UDP-N-ACETYLMURAMOYLALANINE--D-GLUTAMATE LIGASE"/>
    <property type="match status" value="1"/>
</dbReference>
<dbReference type="GO" id="GO:0008360">
    <property type="term" value="P:regulation of cell shape"/>
    <property type="evidence" value="ECO:0007669"/>
    <property type="project" value="InterPro"/>
</dbReference>
<proteinExistence type="predicted"/>
<dbReference type="Gene3D" id="3.90.190.20">
    <property type="entry name" value="Mur ligase, C-terminal domain"/>
    <property type="match status" value="1"/>
</dbReference>
<dbReference type="Gene3D" id="3.40.1190.10">
    <property type="entry name" value="Mur-like, catalytic domain"/>
    <property type="match status" value="1"/>
</dbReference>
<dbReference type="InterPro" id="IPR036615">
    <property type="entry name" value="Mur_ligase_C_dom_sf"/>
</dbReference>
<evidence type="ECO:0000256" key="1">
    <source>
        <dbReference type="ARBA" id="ARBA00004496"/>
    </source>
</evidence>
<keyword evidence="6" id="KW-0067">ATP-binding</keyword>
<evidence type="ECO:0000256" key="2">
    <source>
        <dbReference type="ARBA" id="ARBA00004752"/>
    </source>
</evidence>
<dbReference type="GO" id="GO:0005524">
    <property type="term" value="F:ATP binding"/>
    <property type="evidence" value="ECO:0007669"/>
    <property type="project" value="UniProtKB-KW"/>
</dbReference>
<reference evidence="8 9" key="1">
    <citation type="submission" date="2017-10" db="EMBL/GenBank/DDBJ databases">
        <title>Genomics of the genus Arcobacter.</title>
        <authorList>
            <person name="Perez-Cataluna A."/>
            <person name="Figueras M.J."/>
        </authorList>
    </citation>
    <scope>NUCLEOTIDE SEQUENCE [LARGE SCALE GENOMIC DNA]</scope>
    <source>
        <strain evidence="8 9">CECT 8987</strain>
    </source>
</reference>
<evidence type="ECO:0000256" key="3">
    <source>
        <dbReference type="ARBA" id="ARBA00022490"/>
    </source>
</evidence>
<dbReference type="SUPFAM" id="SSF53244">
    <property type="entry name" value="MurD-like peptide ligases, peptide-binding domain"/>
    <property type="match status" value="1"/>
</dbReference>
<dbReference type="OrthoDB" id="9809796at2"/>
<dbReference type="PANTHER" id="PTHR43692:SF1">
    <property type="entry name" value="UDP-N-ACETYLMURAMOYLALANINE--D-GLUTAMATE LIGASE"/>
    <property type="match status" value="1"/>
</dbReference>
<keyword evidence="4 8" id="KW-0436">Ligase</keyword>
<evidence type="ECO:0000313" key="9">
    <source>
        <dbReference type="Proteomes" id="UP000290657"/>
    </source>
</evidence>
<dbReference type="GO" id="GO:0009252">
    <property type="term" value="P:peptidoglycan biosynthetic process"/>
    <property type="evidence" value="ECO:0007669"/>
    <property type="project" value="UniProtKB-UniPathway"/>
</dbReference>
<evidence type="ECO:0000259" key="7">
    <source>
        <dbReference type="Pfam" id="PF08245"/>
    </source>
</evidence>
<keyword evidence="5" id="KW-0547">Nucleotide-binding</keyword>
<protein>
    <submittedName>
        <fullName evidence="8">UDP-N-acetylmuramoyl-L-alanine--D-glutamate ligase</fullName>
    </submittedName>
</protein>
<dbReference type="NCBIfam" id="TIGR01087">
    <property type="entry name" value="murD"/>
    <property type="match status" value="1"/>
</dbReference>